<reference evidence="2 3" key="1">
    <citation type="journal article" date="2015" name="Stand. Genomic Sci.">
        <title>Genomic Encyclopedia of Bacterial and Archaeal Type Strains, Phase III: the genomes of soil and plant-associated and newly described type strains.</title>
        <authorList>
            <person name="Whitman W.B."/>
            <person name="Woyke T."/>
            <person name="Klenk H.P."/>
            <person name="Zhou Y."/>
            <person name="Lilburn T.G."/>
            <person name="Beck B.J."/>
            <person name="De Vos P."/>
            <person name="Vandamme P."/>
            <person name="Eisen J.A."/>
            <person name="Garrity G."/>
            <person name="Hugenholtz P."/>
            <person name="Kyrpides N.C."/>
        </authorList>
    </citation>
    <scope>NUCLEOTIDE SEQUENCE [LARGE SCALE GENOMIC DNA]</scope>
    <source>
        <strain evidence="2 3">VKM Ac-2538</strain>
    </source>
</reference>
<feature type="region of interest" description="Disordered" evidence="1">
    <location>
        <begin position="1"/>
        <end position="22"/>
    </location>
</feature>
<protein>
    <submittedName>
        <fullName evidence="2">Uncharacterized protein</fullName>
    </submittedName>
</protein>
<dbReference type="Proteomes" id="UP000295818">
    <property type="component" value="Unassembled WGS sequence"/>
</dbReference>
<dbReference type="EMBL" id="SLWM01000018">
    <property type="protein sequence ID" value="TCO15586.1"/>
    <property type="molecule type" value="Genomic_DNA"/>
</dbReference>
<comment type="caution">
    <text evidence="2">The sequence shown here is derived from an EMBL/GenBank/DDBJ whole genome shotgun (WGS) entry which is preliminary data.</text>
</comment>
<evidence type="ECO:0000256" key="1">
    <source>
        <dbReference type="SAM" id="MobiDB-lite"/>
    </source>
</evidence>
<feature type="compositionally biased region" description="Basic and acidic residues" evidence="1">
    <location>
        <begin position="10"/>
        <end position="22"/>
    </location>
</feature>
<sequence>MCTKGPAAVLRREPQHGGDGLRQKEIGILGCEQEPRTSGAPRGWAWGLRTHQQTGRTVDMSKEVQAEHALALSRDAGPTAQRCVMLWFRTGSDSVVDNAFRVLDA</sequence>
<proteinExistence type="predicted"/>
<evidence type="ECO:0000313" key="3">
    <source>
        <dbReference type="Proteomes" id="UP000295818"/>
    </source>
</evidence>
<name>A0ABY2BC54_9ACTN</name>
<organism evidence="2 3">
    <name type="scientific">Kribbella orskensis</name>
    <dbReference type="NCBI Taxonomy" id="2512216"/>
    <lineage>
        <taxon>Bacteria</taxon>
        <taxon>Bacillati</taxon>
        <taxon>Actinomycetota</taxon>
        <taxon>Actinomycetes</taxon>
        <taxon>Propionibacteriales</taxon>
        <taxon>Kribbellaceae</taxon>
        <taxon>Kribbella</taxon>
    </lineage>
</organism>
<gene>
    <name evidence="2" type="ORF">EV644_118130</name>
</gene>
<evidence type="ECO:0000313" key="2">
    <source>
        <dbReference type="EMBL" id="TCO15586.1"/>
    </source>
</evidence>
<keyword evidence="3" id="KW-1185">Reference proteome</keyword>
<accession>A0ABY2BC54</accession>